<dbReference type="InterPro" id="IPR013249">
    <property type="entry name" value="RNA_pol_sigma70_r4_t2"/>
</dbReference>
<comment type="caution">
    <text evidence="6">The sequence shown here is derived from an EMBL/GenBank/DDBJ whole genome shotgun (WGS) entry which is preliminary data.</text>
</comment>
<name>A0ABQ6PLJ5_9BACT</name>
<evidence type="ECO:0000256" key="1">
    <source>
        <dbReference type="ARBA" id="ARBA00010641"/>
    </source>
</evidence>
<evidence type="ECO:0000256" key="2">
    <source>
        <dbReference type="ARBA" id="ARBA00023015"/>
    </source>
</evidence>
<protein>
    <submittedName>
        <fullName evidence="6">Sigma-70 family RNA polymerase sigma factor</fullName>
    </submittedName>
</protein>
<dbReference type="InterPro" id="IPR039425">
    <property type="entry name" value="RNA_pol_sigma-70-like"/>
</dbReference>
<dbReference type="PANTHER" id="PTHR43133">
    <property type="entry name" value="RNA POLYMERASE ECF-TYPE SIGMA FACTO"/>
    <property type="match status" value="1"/>
</dbReference>
<evidence type="ECO:0000313" key="6">
    <source>
        <dbReference type="EMBL" id="GMQ28150.1"/>
    </source>
</evidence>
<evidence type="ECO:0000313" key="7">
    <source>
        <dbReference type="Proteomes" id="UP001338309"/>
    </source>
</evidence>
<sequence length="202" mass="24038">MEKNPSNYSFILKSTDSSRTTLSEKEEGVIWDLFRNGNESAFIHIYQNYFEVLYSYGKKFCSKTDLVKDCIQDLFIHLRKNRSQLGPTDSIKFYLFKSLRRRILKEDIHGYASLDLESESKYFQFVFSHEQILIEEEIDSVTREKLNKAIATLSPRRKEIIYYFFYEGMSYLEIKEIMGLENIKSARNLLYQSLGFLRNSFR</sequence>
<keyword evidence="2" id="KW-0805">Transcription regulation</keyword>
<evidence type="ECO:0000259" key="5">
    <source>
        <dbReference type="Pfam" id="PF08281"/>
    </source>
</evidence>
<dbReference type="InterPro" id="IPR013325">
    <property type="entry name" value="RNA_pol_sigma_r2"/>
</dbReference>
<dbReference type="Pfam" id="PF08281">
    <property type="entry name" value="Sigma70_r4_2"/>
    <property type="match status" value="1"/>
</dbReference>
<dbReference type="InterPro" id="IPR014284">
    <property type="entry name" value="RNA_pol_sigma-70_dom"/>
</dbReference>
<keyword evidence="7" id="KW-1185">Reference proteome</keyword>
<comment type="similarity">
    <text evidence="1">Belongs to the sigma-70 factor family. ECF subfamily.</text>
</comment>
<dbReference type="RefSeq" id="WP_338222939.1">
    <property type="nucleotide sequence ID" value="NZ_BTPD01000002.1"/>
</dbReference>
<dbReference type="SUPFAM" id="SSF88659">
    <property type="entry name" value="Sigma3 and sigma4 domains of RNA polymerase sigma factors"/>
    <property type="match status" value="1"/>
</dbReference>
<dbReference type="Gene3D" id="1.10.1740.10">
    <property type="match status" value="1"/>
</dbReference>
<evidence type="ECO:0000256" key="3">
    <source>
        <dbReference type="ARBA" id="ARBA00023082"/>
    </source>
</evidence>
<dbReference type="NCBIfam" id="TIGR02937">
    <property type="entry name" value="sigma70-ECF"/>
    <property type="match status" value="1"/>
</dbReference>
<dbReference type="InterPro" id="IPR036388">
    <property type="entry name" value="WH-like_DNA-bd_sf"/>
</dbReference>
<organism evidence="6 7">
    <name type="scientific">Algoriphagus confluentis</name>
    <dbReference type="NCBI Taxonomy" id="1697556"/>
    <lineage>
        <taxon>Bacteria</taxon>
        <taxon>Pseudomonadati</taxon>
        <taxon>Bacteroidota</taxon>
        <taxon>Cytophagia</taxon>
        <taxon>Cytophagales</taxon>
        <taxon>Cyclobacteriaceae</taxon>
        <taxon>Algoriphagus</taxon>
    </lineage>
</organism>
<dbReference type="Gene3D" id="1.10.10.10">
    <property type="entry name" value="Winged helix-like DNA-binding domain superfamily/Winged helix DNA-binding domain"/>
    <property type="match status" value="1"/>
</dbReference>
<keyword evidence="3" id="KW-0731">Sigma factor</keyword>
<reference evidence="6 7" key="1">
    <citation type="submission" date="2023-08" db="EMBL/GenBank/DDBJ databases">
        <title>Draft genome sequence of Algoriphagus confluentis.</title>
        <authorList>
            <person name="Takatani N."/>
            <person name="Hosokawa M."/>
            <person name="Sawabe T."/>
        </authorList>
    </citation>
    <scope>NUCLEOTIDE SEQUENCE [LARGE SCALE GENOMIC DNA]</scope>
    <source>
        <strain evidence="6 7">NBRC 111222</strain>
    </source>
</reference>
<evidence type="ECO:0000256" key="4">
    <source>
        <dbReference type="ARBA" id="ARBA00023163"/>
    </source>
</evidence>
<accession>A0ABQ6PLJ5</accession>
<dbReference type="Proteomes" id="UP001338309">
    <property type="component" value="Unassembled WGS sequence"/>
</dbReference>
<dbReference type="EMBL" id="BTPD01000002">
    <property type="protein sequence ID" value="GMQ28150.1"/>
    <property type="molecule type" value="Genomic_DNA"/>
</dbReference>
<gene>
    <name evidence="6" type="ORF">Aconfl_07930</name>
</gene>
<dbReference type="SUPFAM" id="SSF88946">
    <property type="entry name" value="Sigma2 domain of RNA polymerase sigma factors"/>
    <property type="match status" value="1"/>
</dbReference>
<dbReference type="PANTHER" id="PTHR43133:SF46">
    <property type="entry name" value="RNA POLYMERASE SIGMA-70 FACTOR ECF SUBFAMILY"/>
    <property type="match status" value="1"/>
</dbReference>
<feature type="domain" description="RNA polymerase sigma factor 70 region 4 type 2" evidence="5">
    <location>
        <begin position="144"/>
        <end position="180"/>
    </location>
</feature>
<keyword evidence="4" id="KW-0804">Transcription</keyword>
<dbReference type="InterPro" id="IPR013324">
    <property type="entry name" value="RNA_pol_sigma_r3/r4-like"/>
</dbReference>
<proteinExistence type="inferred from homology"/>